<organism evidence="2 3">
    <name type="scientific">Adineta steineri</name>
    <dbReference type="NCBI Taxonomy" id="433720"/>
    <lineage>
        <taxon>Eukaryota</taxon>
        <taxon>Metazoa</taxon>
        <taxon>Spiralia</taxon>
        <taxon>Gnathifera</taxon>
        <taxon>Rotifera</taxon>
        <taxon>Eurotatoria</taxon>
        <taxon>Bdelloidea</taxon>
        <taxon>Adinetida</taxon>
        <taxon>Adinetidae</taxon>
        <taxon>Adineta</taxon>
    </lineage>
</organism>
<sequence>MNMTKPPSIPSKPIPRFYFILLFLIIFIFIYWFRSSRSSSSTNGFADVSQLPKSSLFTYTNISSQVFYSETQGILYLPPNGQSAHFVSLKSKAVRGNHCHKDNENSISGEVIILLQGQFQFRIGDGDTNQYEDHQFDACKMGIIALQFSADNCHALKNIGKNTNWFAAYYLKSKEIKKPPVDKDGCKKMLLT</sequence>
<dbReference type="InterPro" id="IPR014710">
    <property type="entry name" value="RmlC-like_jellyroll"/>
</dbReference>
<evidence type="ECO:0000313" key="2">
    <source>
        <dbReference type="EMBL" id="CAF0720981.1"/>
    </source>
</evidence>
<dbReference type="Proteomes" id="UP000663860">
    <property type="component" value="Unassembled WGS sequence"/>
</dbReference>
<evidence type="ECO:0000256" key="1">
    <source>
        <dbReference type="SAM" id="Phobius"/>
    </source>
</evidence>
<dbReference type="Gene3D" id="2.60.120.10">
    <property type="entry name" value="Jelly Rolls"/>
    <property type="match status" value="1"/>
</dbReference>
<feature type="transmembrane region" description="Helical" evidence="1">
    <location>
        <begin position="16"/>
        <end position="33"/>
    </location>
</feature>
<comment type="caution">
    <text evidence="2">The sequence shown here is derived from an EMBL/GenBank/DDBJ whole genome shotgun (WGS) entry which is preliminary data.</text>
</comment>
<dbReference type="EMBL" id="CAJNOE010000009">
    <property type="protein sequence ID" value="CAF0720981.1"/>
    <property type="molecule type" value="Genomic_DNA"/>
</dbReference>
<name>A0A813MFJ8_9BILA</name>
<proteinExistence type="predicted"/>
<keyword evidence="1" id="KW-0472">Membrane</keyword>
<accession>A0A813MFJ8</accession>
<dbReference type="AlphaFoldDB" id="A0A813MFJ8"/>
<keyword evidence="1" id="KW-1133">Transmembrane helix</keyword>
<evidence type="ECO:0000313" key="3">
    <source>
        <dbReference type="Proteomes" id="UP000663860"/>
    </source>
</evidence>
<gene>
    <name evidence="2" type="ORF">IZO911_LOCUS1903</name>
</gene>
<keyword evidence="1" id="KW-0812">Transmembrane</keyword>
<protein>
    <submittedName>
        <fullName evidence="2">Uncharacterized protein</fullName>
    </submittedName>
</protein>
<reference evidence="2" key="1">
    <citation type="submission" date="2021-02" db="EMBL/GenBank/DDBJ databases">
        <authorList>
            <person name="Nowell W R."/>
        </authorList>
    </citation>
    <scope>NUCLEOTIDE SEQUENCE</scope>
</reference>